<dbReference type="STRING" id="189381.GCA_900166615_02755"/>
<keyword evidence="2" id="KW-1185">Reference proteome</keyword>
<dbReference type="InterPro" id="IPR018540">
    <property type="entry name" value="Spo0E-like"/>
</dbReference>
<dbReference type="PATRIC" id="fig|189381.12.peg.1676"/>
<reference evidence="2" key="1">
    <citation type="submission" date="2015-07" db="EMBL/GenBank/DDBJ databases">
        <title>Fjat-14235 jcm11544.</title>
        <authorList>
            <person name="Liu B."/>
            <person name="Wang J."/>
            <person name="Zhu Y."/>
            <person name="Liu G."/>
            <person name="Chen Q."/>
            <person name="Chen Z."/>
            <person name="Lan J."/>
            <person name="Che J."/>
            <person name="Ge C."/>
            <person name="Shi H."/>
            <person name="Pan Z."/>
            <person name="Liu X."/>
        </authorList>
    </citation>
    <scope>NUCLEOTIDE SEQUENCE [LARGE SCALE GENOMIC DNA]</scope>
    <source>
        <strain evidence="2">JCM 11544</strain>
    </source>
</reference>
<evidence type="ECO:0000313" key="2">
    <source>
        <dbReference type="Proteomes" id="UP000037405"/>
    </source>
</evidence>
<proteinExistence type="predicted"/>
<dbReference type="OrthoDB" id="2973859at2"/>
<dbReference type="AlphaFoldDB" id="A0A0M0GR93"/>
<dbReference type="InterPro" id="IPR037208">
    <property type="entry name" value="Spo0E-like_sf"/>
</dbReference>
<protein>
    <recommendedName>
        <fullName evidence="3">Spo0E like sporulation regulatory protein</fullName>
    </recommendedName>
</protein>
<dbReference type="RefSeq" id="WP_053427480.1">
    <property type="nucleotide sequence ID" value="NZ_LGUE01000001.1"/>
</dbReference>
<name>A0A0M0GR93_9BACI</name>
<sequence length="74" mass="8610">MNQMLKRKWLLLKINQKRSEMIALGETHGLGASETLACSQELDRLLNEYDKASLNRSEAEMEYYSRHLLKRPAS</sequence>
<dbReference type="Pfam" id="PF09388">
    <property type="entry name" value="SpoOE-like"/>
    <property type="match status" value="1"/>
</dbReference>
<dbReference type="PANTHER" id="PTHR41263:SF1">
    <property type="entry name" value="ASPARTYL-PHOSPHATE PHOSPHATASE YISI"/>
    <property type="match status" value="1"/>
</dbReference>
<comment type="caution">
    <text evidence="1">The sequence shown here is derived from an EMBL/GenBank/DDBJ whole genome shotgun (WGS) entry which is preliminary data.</text>
</comment>
<gene>
    <name evidence="1" type="ORF">AF331_07595</name>
</gene>
<evidence type="ECO:0000313" key="1">
    <source>
        <dbReference type="EMBL" id="KON92303.1"/>
    </source>
</evidence>
<accession>A0A0M0GR93</accession>
<dbReference type="InterPro" id="IPR036638">
    <property type="entry name" value="HLH_DNA-bd_sf"/>
</dbReference>
<dbReference type="SUPFAM" id="SSF140500">
    <property type="entry name" value="BAS1536-like"/>
    <property type="match status" value="1"/>
</dbReference>
<dbReference type="GO" id="GO:0046983">
    <property type="term" value="F:protein dimerization activity"/>
    <property type="evidence" value="ECO:0007669"/>
    <property type="project" value="InterPro"/>
</dbReference>
<dbReference type="Proteomes" id="UP000037405">
    <property type="component" value="Unassembled WGS sequence"/>
</dbReference>
<evidence type="ECO:0008006" key="3">
    <source>
        <dbReference type="Google" id="ProtNLM"/>
    </source>
</evidence>
<dbReference type="InterPro" id="IPR053028">
    <property type="entry name" value="Spo0E-like_phosphatase"/>
</dbReference>
<organism evidence="1 2">
    <name type="scientific">Rossellomorea marisflavi</name>
    <dbReference type="NCBI Taxonomy" id="189381"/>
    <lineage>
        <taxon>Bacteria</taxon>
        <taxon>Bacillati</taxon>
        <taxon>Bacillota</taxon>
        <taxon>Bacilli</taxon>
        <taxon>Bacillales</taxon>
        <taxon>Bacillaceae</taxon>
        <taxon>Rossellomorea</taxon>
    </lineage>
</organism>
<dbReference type="PANTHER" id="PTHR41263">
    <property type="entry name" value="ASPARTYL-PHOSPHATE PHOSPHATASE YISI"/>
    <property type="match status" value="1"/>
</dbReference>
<dbReference type="Gene3D" id="4.10.280.10">
    <property type="entry name" value="Helix-loop-helix DNA-binding domain"/>
    <property type="match status" value="1"/>
</dbReference>
<dbReference type="EMBL" id="LGUE01000001">
    <property type="protein sequence ID" value="KON92303.1"/>
    <property type="molecule type" value="Genomic_DNA"/>
</dbReference>
<dbReference type="GO" id="GO:0043937">
    <property type="term" value="P:regulation of sporulation"/>
    <property type="evidence" value="ECO:0007669"/>
    <property type="project" value="InterPro"/>
</dbReference>